<sequence>MSSRRVMQRSYSGDGRTGLNNGDDVSGSSGSSRPASRSYLSDVRPESRSTLCSVMAQLTEETQPTIDVTLKSKAVSEKSKVTFTCEVRGHPIPDVIWYKDDVQLDRYCGLPKYEIFRNGPNHSLHIYNCTMEDAAIYQASASNTKGIVSCSGVLEVGLMNEYLIHQRYFSKLKQKAETRRRELGVQENQGVAEQENQGVAEQENQGVAEQENQGVAEQEPLRNLSPDRSQRKRRSPMAPHFSAPSSMEEVSATTGEHHALPGPGAQAAVEARLRDPTSAETVEKPAPVANGTSAAPTVNGHAGVTENGGKGITYVYDSVQKVFAAHQPKTPFAKKKIKISNSAEGVKADAQGERVSEERSSNVRACETQAPTELVNTQGPLEEVMEVERSIPSTPLDSAPPANTEAGQKRATETVLNVDKTPSKEDKICLDTAVGRLQGAEVPTQKKKPVPNTRPVNVSPAVSLRNRHGAHGTESKQDKLVHQEKVGDRDTKKNYLDSRSQKSSPKVSPAQRQPAQRQPAQVVTPQQPLSSNKKQTDIKRSGVTAGDVAVRPTAAEHQTPSTVAPQSRTAASVATSLPAVGPLKHSDSSCPTRQETTLQRCLSPGDAENAFPQSPGEPGGKKETSSRLENVSVSEPQQLAEVCDPVLHELMNCFAFPTQARSVPQASIL</sequence>
<evidence type="ECO:0000256" key="6">
    <source>
        <dbReference type="ARBA" id="ARBA00048679"/>
    </source>
</evidence>
<accession>A0AA47NCE2</accession>
<dbReference type="SUPFAM" id="SSF48726">
    <property type="entry name" value="Immunoglobulin"/>
    <property type="match status" value="1"/>
</dbReference>
<dbReference type="InterPro" id="IPR003599">
    <property type="entry name" value="Ig_sub"/>
</dbReference>
<feature type="compositionally biased region" description="Polar residues" evidence="7">
    <location>
        <begin position="1"/>
        <end position="11"/>
    </location>
</feature>
<dbReference type="InterPro" id="IPR003598">
    <property type="entry name" value="Ig_sub2"/>
</dbReference>
<evidence type="ECO:0000256" key="3">
    <source>
        <dbReference type="ARBA" id="ARBA00022737"/>
    </source>
</evidence>
<feature type="compositionally biased region" description="Polar residues" evidence="7">
    <location>
        <begin position="588"/>
        <end position="600"/>
    </location>
</feature>
<comment type="catalytic activity">
    <reaction evidence="5">
        <text>L-threonyl-[protein] + ATP = O-phospho-L-threonyl-[protein] + ADP + H(+)</text>
        <dbReference type="Rhea" id="RHEA:46608"/>
        <dbReference type="Rhea" id="RHEA-COMP:11060"/>
        <dbReference type="Rhea" id="RHEA-COMP:11605"/>
        <dbReference type="ChEBI" id="CHEBI:15378"/>
        <dbReference type="ChEBI" id="CHEBI:30013"/>
        <dbReference type="ChEBI" id="CHEBI:30616"/>
        <dbReference type="ChEBI" id="CHEBI:61977"/>
        <dbReference type="ChEBI" id="CHEBI:456216"/>
        <dbReference type="EC" id="2.7.11.1"/>
    </reaction>
</comment>
<comment type="caution">
    <text evidence="9">The sequence shown here is derived from an EMBL/GenBank/DDBJ whole genome shotgun (WGS) entry which is preliminary data.</text>
</comment>
<dbReference type="PANTHER" id="PTHR47091:SF1">
    <property type="entry name" value="ALPHA-PROTEIN KINASE 3"/>
    <property type="match status" value="1"/>
</dbReference>
<dbReference type="SMART" id="SM00408">
    <property type="entry name" value="IGc2"/>
    <property type="match status" value="1"/>
</dbReference>
<evidence type="ECO:0000256" key="4">
    <source>
        <dbReference type="ARBA" id="ARBA00023319"/>
    </source>
</evidence>
<gene>
    <name evidence="9" type="primary">Alpk3_0</name>
    <name evidence="9" type="ORF">N1851_001967</name>
</gene>
<protein>
    <recommendedName>
        <fullName evidence="2">non-specific serine/threonine protein kinase</fullName>
        <ecNumber evidence="2">2.7.11.1</ecNumber>
    </recommendedName>
</protein>
<keyword evidence="9" id="KW-0418">Kinase</keyword>
<feature type="compositionally biased region" description="Basic and acidic residues" evidence="7">
    <location>
        <begin position="471"/>
        <end position="500"/>
    </location>
</feature>
<dbReference type="SMART" id="SM00409">
    <property type="entry name" value="IG"/>
    <property type="match status" value="1"/>
</dbReference>
<evidence type="ECO:0000256" key="2">
    <source>
        <dbReference type="ARBA" id="ARBA00012513"/>
    </source>
</evidence>
<evidence type="ECO:0000313" key="10">
    <source>
        <dbReference type="Proteomes" id="UP001174136"/>
    </source>
</evidence>
<dbReference type="GO" id="GO:0004674">
    <property type="term" value="F:protein serine/threonine kinase activity"/>
    <property type="evidence" value="ECO:0007669"/>
    <property type="project" value="UniProtKB-EC"/>
</dbReference>
<feature type="compositionally biased region" description="Basic and acidic residues" evidence="7">
    <location>
        <begin position="346"/>
        <end position="361"/>
    </location>
</feature>
<dbReference type="PROSITE" id="PS50835">
    <property type="entry name" value="IG_LIKE"/>
    <property type="match status" value="1"/>
</dbReference>
<dbReference type="PANTHER" id="PTHR47091">
    <property type="entry name" value="ALPHA-PROTEIN KINASE 2-RELATED"/>
    <property type="match status" value="1"/>
</dbReference>
<keyword evidence="3" id="KW-0677">Repeat</keyword>
<dbReference type="InterPro" id="IPR036179">
    <property type="entry name" value="Ig-like_dom_sf"/>
</dbReference>
<dbReference type="FunFam" id="2.60.40.10:FF:000069">
    <property type="entry name" value="Alpha-protein kinase 3"/>
    <property type="match status" value="1"/>
</dbReference>
<feature type="compositionally biased region" description="Polar residues" evidence="7">
    <location>
        <begin position="369"/>
        <end position="379"/>
    </location>
</feature>
<comment type="catalytic activity">
    <reaction evidence="6">
        <text>L-seryl-[protein] + ATP = O-phospho-L-seryl-[protein] + ADP + H(+)</text>
        <dbReference type="Rhea" id="RHEA:17989"/>
        <dbReference type="Rhea" id="RHEA-COMP:9863"/>
        <dbReference type="Rhea" id="RHEA-COMP:11604"/>
        <dbReference type="ChEBI" id="CHEBI:15378"/>
        <dbReference type="ChEBI" id="CHEBI:29999"/>
        <dbReference type="ChEBI" id="CHEBI:30616"/>
        <dbReference type="ChEBI" id="CHEBI:83421"/>
        <dbReference type="ChEBI" id="CHEBI:456216"/>
        <dbReference type="EC" id="2.7.11.1"/>
    </reaction>
</comment>
<feature type="region of interest" description="Disordered" evidence="7">
    <location>
        <begin position="1"/>
        <end position="44"/>
    </location>
</feature>
<evidence type="ECO:0000256" key="7">
    <source>
        <dbReference type="SAM" id="MobiDB-lite"/>
    </source>
</evidence>
<dbReference type="AlphaFoldDB" id="A0AA47NCE2"/>
<evidence type="ECO:0000259" key="8">
    <source>
        <dbReference type="PROSITE" id="PS50835"/>
    </source>
</evidence>
<evidence type="ECO:0000313" key="9">
    <source>
        <dbReference type="EMBL" id="KAK0155640.1"/>
    </source>
</evidence>
<proteinExistence type="inferred from homology"/>
<dbReference type="Proteomes" id="UP001174136">
    <property type="component" value="Unassembled WGS sequence"/>
</dbReference>
<dbReference type="Gene3D" id="2.60.40.10">
    <property type="entry name" value="Immunoglobulins"/>
    <property type="match status" value="1"/>
</dbReference>
<name>A0AA47NCE2_MERPO</name>
<feature type="compositionally biased region" description="Low complexity" evidence="7">
    <location>
        <begin position="509"/>
        <end position="528"/>
    </location>
</feature>
<organism evidence="9 10">
    <name type="scientific">Merluccius polli</name>
    <name type="common">Benguela hake</name>
    <name type="synonym">Merluccius cadenati</name>
    <dbReference type="NCBI Taxonomy" id="89951"/>
    <lineage>
        <taxon>Eukaryota</taxon>
        <taxon>Metazoa</taxon>
        <taxon>Chordata</taxon>
        <taxon>Craniata</taxon>
        <taxon>Vertebrata</taxon>
        <taxon>Euteleostomi</taxon>
        <taxon>Actinopterygii</taxon>
        <taxon>Neopterygii</taxon>
        <taxon>Teleostei</taxon>
        <taxon>Neoteleostei</taxon>
        <taxon>Acanthomorphata</taxon>
        <taxon>Zeiogadaria</taxon>
        <taxon>Gadariae</taxon>
        <taxon>Gadiformes</taxon>
        <taxon>Gadoidei</taxon>
        <taxon>Merlucciidae</taxon>
        <taxon>Merluccius</taxon>
    </lineage>
</organism>
<dbReference type="GO" id="GO:0055013">
    <property type="term" value="P:cardiac muscle cell development"/>
    <property type="evidence" value="ECO:0007669"/>
    <property type="project" value="TreeGrafter"/>
</dbReference>
<dbReference type="InterPro" id="IPR013783">
    <property type="entry name" value="Ig-like_fold"/>
</dbReference>
<feature type="compositionally biased region" description="Polar residues" evidence="7">
    <location>
        <begin position="186"/>
        <end position="215"/>
    </location>
</feature>
<dbReference type="EMBL" id="JAOPHQ010000198">
    <property type="protein sequence ID" value="KAK0155640.1"/>
    <property type="molecule type" value="Genomic_DNA"/>
</dbReference>
<reference evidence="9" key="1">
    <citation type="journal article" date="2023" name="Front. Mar. Sci.">
        <title>A new Merluccius polli reference genome to investigate the effects of global change in West African waters.</title>
        <authorList>
            <person name="Mateo J.L."/>
            <person name="Blanco-Fernandez C."/>
            <person name="Garcia-Vazquez E."/>
            <person name="Machado-Schiaffino G."/>
        </authorList>
    </citation>
    <scope>NUCLEOTIDE SEQUENCE</scope>
    <source>
        <strain evidence="9">C29</strain>
        <tissue evidence="9">Fin</tissue>
    </source>
</reference>
<dbReference type="Pfam" id="PF07679">
    <property type="entry name" value="I-set"/>
    <property type="match status" value="1"/>
</dbReference>
<evidence type="ECO:0000256" key="1">
    <source>
        <dbReference type="ARBA" id="ARBA00008651"/>
    </source>
</evidence>
<dbReference type="InterPro" id="IPR007110">
    <property type="entry name" value="Ig-like_dom"/>
</dbReference>
<evidence type="ECO:0000256" key="5">
    <source>
        <dbReference type="ARBA" id="ARBA00047899"/>
    </source>
</evidence>
<feature type="compositionally biased region" description="Polar residues" evidence="7">
    <location>
        <begin position="556"/>
        <end position="575"/>
    </location>
</feature>
<dbReference type="EC" id="2.7.11.1" evidence="2"/>
<dbReference type="InterPro" id="IPR013098">
    <property type="entry name" value="Ig_I-set"/>
</dbReference>
<feature type="compositionally biased region" description="Low complexity" evidence="7">
    <location>
        <begin position="26"/>
        <end position="41"/>
    </location>
</feature>
<keyword evidence="4" id="KW-0393">Immunoglobulin domain</keyword>
<comment type="similarity">
    <text evidence="1">Belongs to the protein kinase superfamily. Alpha-type protein kinase family. ALPK subfamily.</text>
</comment>
<dbReference type="GO" id="GO:0005634">
    <property type="term" value="C:nucleus"/>
    <property type="evidence" value="ECO:0007669"/>
    <property type="project" value="TreeGrafter"/>
</dbReference>
<feature type="domain" description="Ig-like" evidence="8">
    <location>
        <begin position="64"/>
        <end position="149"/>
    </location>
</feature>
<feature type="region of interest" description="Disordered" evidence="7">
    <location>
        <begin position="343"/>
        <end position="635"/>
    </location>
</feature>
<keyword evidence="10" id="KW-1185">Reference proteome</keyword>
<keyword evidence="9" id="KW-0808">Transferase</keyword>
<feature type="region of interest" description="Disordered" evidence="7">
    <location>
        <begin position="280"/>
        <end position="301"/>
    </location>
</feature>
<feature type="region of interest" description="Disordered" evidence="7">
    <location>
        <begin position="181"/>
        <end position="262"/>
    </location>
</feature>